<reference evidence="1 2" key="1">
    <citation type="submission" date="2015-07" db="EMBL/GenBank/DDBJ databases">
        <title>Comparative genomics of the Sigatoka disease complex on banana suggests a link between parallel evolutionary changes in Pseudocercospora fijiensis and Pseudocercospora eumusae and increased virulence on the banana host.</title>
        <authorList>
            <person name="Chang T.-C."/>
            <person name="Salvucci A."/>
            <person name="Crous P.W."/>
            <person name="Stergiopoulos I."/>
        </authorList>
    </citation>
    <scope>NUCLEOTIDE SEQUENCE [LARGE SCALE GENOMIC DNA]</scope>
    <source>
        <strain evidence="1 2">CBS 114824</strain>
    </source>
</reference>
<accession>A0A139HVX6</accession>
<name>A0A139HVX6_9PEZI</name>
<proteinExistence type="predicted"/>
<evidence type="ECO:0000313" key="1">
    <source>
        <dbReference type="EMBL" id="KXT06512.1"/>
    </source>
</evidence>
<keyword evidence="2" id="KW-1185">Reference proteome</keyword>
<evidence type="ECO:0000313" key="2">
    <source>
        <dbReference type="Proteomes" id="UP000070133"/>
    </source>
</evidence>
<dbReference type="Proteomes" id="UP000070133">
    <property type="component" value="Unassembled WGS sequence"/>
</dbReference>
<dbReference type="AlphaFoldDB" id="A0A139HVX6"/>
<gene>
    <name evidence="1" type="ORF">AC578_6056</name>
</gene>
<dbReference type="EMBL" id="LFZN01000006">
    <property type="protein sequence ID" value="KXT06512.1"/>
    <property type="molecule type" value="Genomic_DNA"/>
</dbReference>
<sequence>MYPENRAATAGPAMVAIAKKDMAILRRNGAQTFLMANGTVTRTEHPKNPANHRTYGDTRFRTKTLAEVGKWTAVICDAETSAVEAKATQKAMRLKTKVDSYFLPLDQSAAFPTSQA</sequence>
<comment type="caution">
    <text evidence="1">The sequence shown here is derived from an EMBL/GenBank/DDBJ whole genome shotgun (WGS) entry which is preliminary data.</text>
</comment>
<organism evidence="1 2">
    <name type="scientific">Pseudocercospora eumusae</name>
    <dbReference type="NCBI Taxonomy" id="321146"/>
    <lineage>
        <taxon>Eukaryota</taxon>
        <taxon>Fungi</taxon>
        <taxon>Dikarya</taxon>
        <taxon>Ascomycota</taxon>
        <taxon>Pezizomycotina</taxon>
        <taxon>Dothideomycetes</taxon>
        <taxon>Dothideomycetidae</taxon>
        <taxon>Mycosphaerellales</taxon>
        <taxon>Mycosphaerellaceae</taxon>
        <taxon>Pseudocercospora</taxon>
    </lineage>
</organism>
<protein>
    <submittedName>
        <fullName evidence="1">Uncharacterized protein</fullName>
    </submittedName>
</protein>